<sequence length="87" mass="9935">MKPLFQGDRIGFKLGALAGECYFTEAFYPVKGIFENLRDHFGTPLPGYFSGFKAQHFLKHRIRVNEYIIYGFPVSVEYNLVIGIPEG</sequence>
<evidence type="ECO:0000313" key="2">
    <source>
        <dbReference type="Proteomes" id="UP001198163"/>
    </source>
</evidence>
<organism evidence="1 2">
    <name type="scientific">Teretinema zuelzerae</name>
    <dbReference type="NCBI Taxonomy" id="156"/>
    <lineage>
        <taxon>Bacteria</taxon>
        <taxon>Pseudomonadati</taxon>
        <taxon>Spirochaetota</taxon>
        <taxon>Spirochaetia</taxon>
        <taxon>Spirochaetales</taxon>
        <taxon>Treponemataceae</taxon>
        <taxon>Teretinema</taxon>
    </lineage>
</organism>
<protein>
    <submittedName>
        <fullName evidence="1">Uncharacterized protein</fullName>
    </submittedName>
</protein>
<keyword evidence="2" id="KW-1185">Reference proteome</keyword>
<dbReference type="Proteomes" id="UP001198163">
    <property type="component" value="Unassembled WGS sequence"/>
</dbReference>
<dbReference type="AlphaFoldDB" id="A0AAE3EHE6"/>
<comment type="caution">
    <text evidence="1">The sequence shown here is derived from an EMBL/GenBank/DDBJ whole genome shotgun (WGS) entry which is preliminary data.</text>
</comment>
<name>A0AAE3EHE6_9SPIR</name>
<accession>A0AAE3EHE6</accession>
<reference evidence="1" key="1">
    <citation type="submission" date="2021-08" db="EMBL/GenBank/DDBJ databases">
        <title>Comparative analyses of Brucepasteria parasyntrophica and Teretinema zuelzerae.</title>
        <authorList>
            <person name="Song Y."/>
            <person name="Brune A."/>
        </authorList>
    </citation>
    <scope>NUCLEOTIDE SEQUENCE</scope>
    <source>
        <strain evidence="1">DSM 1903</strain>
    </source>
</reference>
<gene>
    <name evidence="1" type="ORF">K7J14_03890</name>
</gene>
<dbReference type="EMBL" id="JAINWA010000001">
    <property type="protein sequence ID" value="MCD1653841.1"/>
    <property type="molecule type" value="Genomic_DNA"/>
</dbReference>
<evidence type="ECO:0000313" key="1">
    <source>
        <dbReference type="EMBL" id="MCD1653841.1"/>
    </source>
</evidence>
<proteinExistence type="predicted"/>